<proteinExistence type="predicted"/>
<dbReference type="GO" id="GO:0003964">
    <property type="term" value="F:RNA-directed DNA polymerase activity"/>
    <property type="evidence" value="ECO:0007669"/>
    <property type="project" value="UniProtKB-KW"/>
</dbReference>
<keyword evidence="3" id="KW-1185">Reference proteome</keyword>
<comment type="caution">
    <text evidence="2">The sequence shown here is derived from an EMBL/GenBank/DDBJ whole genome shotgun (WGS) entry which is preliminary data.</text>
</comment>
<dbReference type="EMBL" id="BPLR01015017">
    <property type="protein sequence ID" value="GIY72990.1"/>
    <property type="molecule type" value="Genomic_DNA"/>
</dbReference>
<evidence type="ECO:0000313" key="3">
    <source>
        <dbReference type="Proteomes" id="UP001054945"/>
    </source>
</evidence>
<sequence>MLKWSSTSPSDNQDHSTNQQTLEISTNSSDLLAPLALLKRTRRYYEGLLFPHHHLPKIKSYSKAKTATILPIPKPGKVPTNPESYRPISLLSTLSKITESIILNRFNQFVEPNNIICKERFGFRRNFSTTHIS</sequence>
<keyword evidence="2" id="KW-0808">Transferase</keyword>
<protein>
    <submittedName>
        <fullName evidence="2">RNA-directed DNA polymerase from mobile element jockey</fullName>
    </submittedName>
</protein>
<evidence type="ECO:0000313" key="2">
    <source>
        <dbReference type="EMBL" id="GIY72990.1"/>
    </source>
</evidence>
<keyword evidence="2" id="KW-0548">Nucleotidyltransferase</keyword>
<keyword evidence="2" id="KW-0695">RNA-directed DNA polymerase</keyword>
<feature type="region of interest" description="Disordered" evidence="1">
    <location>
        <begin position="1"/>
        <end position="23"/>
    </location>
</feature>
<dbReference type="Proteomes" id="UP001054945">
    <property type="component" value="Unassembled WGS sequence"/>
</dbReference>
<dbReference type="AlphaFoldDB" id="A0AAV4VUI0"/>
<gene>
    <name evidence="2" type="primary">jockeypol_321</name>
    <name evidence="2" type="ORF">CEXT_107381</name>
</gene>
<dbReference type="PANTHER" id="PTHR19446">
    <property type="entry name" value="REVERSE TRANSCRIPTASES"/>
    <property type="match status" value="1"/>
</dbReference>
<name>A0AAV4VUI0_CAEEX</name>
<accession>A0AAV4VUI0</accession>
<evidence type="ECO:0000256" key="1">
    <source>
        <dbReference type="SAM" id="MobiDB-lite"/>
    </source>
</evidence>
<organism evidence="2 3">
    <name type="scientific">Caerostris extrusa</name>
    <name type="common">Bark spider</name>
    <name type="synonym">Caerostris bankana</name>
    <dbReference type="NCBI Taxonomy" id="172846"/>
    <lineage>
        <taxon>Eukaryota</taxon>
        <taxon>Metazoa</taxon>
        <taxon>Ecdysozoa</taxon>
        <taxon>Arthropoda</taxon>
        <taxon>Chelicerata</taxon>
        <taxon>Arachnida</taxon>
        <taxon>Araneae</taxon>
        <taxon>Araneomorphae</taxon>
        <taxon>Entelegynae</taxon>
        <taxon>Araneoidea</taxon>
        <taxon>Araneidae</taxon>
        <taxon>Caerostris</taxon>
    </lineage>
</organism>
<reference evidence="2 3" key="1">
    <citation type="submission" date="2021-06" db="EMBL/GenBank/DDBJ databases">
        <title>Caerostris extrusa draft genome.</title>
        <authorList>
            <person name="Kono N."/>
            <person name="Arakawa K."/>
        </authorList>
    </citation>
    <scope>NUCLEOTIDE SEQUENCE [LARGE SCALE GENOMIC DNA]</scope>
</reference>